<dbReference type="InterPro" id="IPR017907">
    <property type="entry name" value="Znf_RING_CS"/>
</dbReference>
<evidence type="ECO:0000256" key="4">
    <source>
        <dbReference type="PROSITE-ProRule" id="PRU00207"/>
    </source>
</evidence>
<feature type="domain" description="PDZ" evidence="6">
    <location>
        <begin position="274"/>
        <end position="361"/>
    </location>
</feature>
<dbReference type="Pfam" id="PF00595">
    <property type="entry name" value="PDZ"/>
    <property type="match status" value="4"/>
</dbReference>
<name>A0A433SXZ7_ELYCH</name>
<dbReference type="PANTHER" id="PTHR19964">
    <property type="entry name" value="MULTIPLE PDZ DOMAIN PROTEIN"/>
    <property type="match status" value="1"/>
</dbReference>
<dbReference type="Gene3D" id="3.30.40.10">
    <property type="entry name" value="Zinc/RING finger domain, C3HC4 (zinc finger)"/>
    <property type="match status" value="1"/>
</dbReference>
<dbReference type="InterPro" id="IPR001841">
    <property type="entry name" value="Znf_RING"/>
</dbReference>
<evidence type="ECO:0000313" key="9">
    <source>
        <dbReference type="Proteomes" id="UP000271974"/>
    </source>
</evidence>
<protein>
    <recommendedName>
        <fullName evidence="10">RING-type E3 ubiquitin transferase</fullName>
    </recommendedName>
</protein>
<evidence type="ECO:0008006" key="10">
    <source>
        <dbReference type="Google" id="ProtNLM"/>
    </source>
</evidence>
<dbReference type="EMBL" id="RQTK01000861">
    <property type="protein sequence ID" value="RUS74148.1"/>
    <property type="molecule type" value="Genomic_DNA"/>
</dbReference>
<dbReference type="InterPro" id="IPR036034">
    <property type="entry name" value="PDZ_sf"/>
</dbReference>
<dbReference type="SUPFAM" id="SSF49599">
    <property type="entry name" value="TRAF domain-like"/>
    <property type="match status" value="1"/>
</dbReference>
<evidence type="ECO:0000256" key="3">
    <source>
        <dbReference type="ARBA" id="ARBA00022833"/>
    </source>
</evidence>
<dbReference type="InterPro" id="IPR013083">
    <property type="entry name" value="Znf_RING/FYVE/PHD"/>
</dbReference>
<evidence type="ECO:0000259" key="7">
    <source>
        <dbReference type="PROSITE" id="PS50145"/>
    </source>
</evidence>
<dbReference type="CDD" id="cd06679">
    <property type="entry name" value="PDZ3_LNX1_2-like"/>
    <property type="match status" value="1"/>
</dbReference>
<dbReference type="GO" id="GO:0008270">
    <property type="term" value="F:zinc ion binding"/>
    <property type="evidence" value="ECO:0007669"/>
    <property type="project" value="UniProtKB-KW"/>
</dbReference>
<evidence type="ECO:0000259" key="6">
    <source>
        <dbReference type="PROSITE" id="PS50106"/>
    </source>
</evidence>
<feature type="zinc finger region" description="TRAF-type" evidence="4">
    <location>
        <begin position="102"/>
        <end position="151"/>
    </location>
</feature>
<organism evidence="8 9">
    <name type="scientific">Elysia chlorotica</name>
    <name type="common">Eastern emerald elysia</name>
    <name type="synonym">Sea slug</name>
    <dbReference type="NCBI Taxonomy" id="188477"/>
    <lineage>
        <taxon>Eukaryota</taxon>
        <taxon>Metazoa</taxon>
        <taxon>Spiralia</taxon>
        <taxon>Lophotrochozoa</taxon>
        <taxon>Mollusca</taxon>
        <taxon>Gastropoda</taxon>
        <taxon>Heterobranchia</taxon>
        <taxon>Euthyneura</taxon>
        <taxon>Panpulmonata</taxon>
        <taxon>Sacoglossa</taxon>
        <taxon>Placobranchoidea</taxon>
        <taxon>Plakobranchidae</taxon>
        <taxon>Elysia</taxon>
    </lineage>
</organism>
<dbReference type="AlphaFoldDB" id="A0A433SXZ7"/>
<evidence type="ECO:0000256" key="1">
    <source>
        <dbReference type="ARBA" id="ARBA00022723"/>
    </source>
</evidence>
<feature type="domain" description="PDZ" evidence="6">
    <location>
        <begin position="410"/>
        <end position="496"/>
    </location>
</feature>
<keyword evidence="1 4" id="KW-0479">Metal-binding</keyword>
<keyword evidence="2 4" id="KW-0863">Zinc-finger</keyword>
<keyword evidence="9" id="KW-1185">Reference proteome</keyword>
<dbReference type="Proteomes" id="UP000271974">
    <property type="component" value="Unassembled WGS sequence"/>
</dbReference>
<dbReference type="PROSITE" id="PS50106">
    <property type="entry name" value="PDZ"/>
    <property type="match status" value="4"/>
</dbReference>
<dbReference type="Pfam" id="PF13923">
    <property type="entry name" value="zf-C3HC4_2"/>
    <property type="match status" value="1"/>
</dbReference>
<sequence length="616" mass="67260">MSLSRARLDAGVCATCGQLHEANGTHLYDYHQQVDEDLMCLICLQPLVGPVDTTCGHTFCGRCIHNYLALQQRCPIDRNALTIAQCQPSSILVRRLLDKLLVVCPNVDYCEEVLTRCELEAHLLHRCRGAVTRCIKSSLGCTFQGPRSALQSHLWECPYRDQNAGQMEFMFCWISKNPVTEGEVSTIEVQRQEGETLGISVVGGCDTPLVCTVIQEVFPDGAVAHDERLMAGDQILEVNGEDLTQATHHQAVAILAQFFPVCRLTVYRERAEENRPIEKEGEEYCSPFPFQSISMFIQNGPGVYILTLIRGSLAELDGRLKMDDRVLEINGQDVSYGTQEQAAALIVASPARVQFVVARRSRPQTPDIIRSATGDSCGGDSGGSKYSVFSHSSDLEKPISPLCFVCHEKIVTIHKEASESLGVSIAGGLGSQRGDTPIYITNINPVGCVGRTNVLKKGDVLLSINSDNLLHLSHPDSVRQIRKSSEAKVLALRVYDARETSQGDQNFVPSWIYWLQMPTACRIVKTITLLRSPTGSLGFSIVGGMDCSHGNLPIFVKSVVPDTPAAKDRRLKCGDVLLSVNDQSLRSVAHSAAVAVLKLADGAITLSVVSWPGTVV</sequence>
<dbReference type="SUPFAM" id="SSF50156">
    <property type="entry name" value="PDZ domain-like"/>
    <property type="match status" value="4"/>
</dbReference>
<dbReference type="CDD" id="cd06677">
    <property type="entry name" value="PDZ1_LNX1_2-like"/>
    <property type="match status" value="1"/>
</dbReference>
<proteinExistence type="predicted"/>
<dbReference type="Gene3D" id="2.30.42.10">
    <property type="match status" value="4"/>
</dbReference>
<accession>A0A433SXZ7</accession>
<dbReference type="OrthoDB" id="438726at2759"/>
<evidence type="ECO:0000256" key="2">
    <source>
        <dbReference type="ARBA" id="ARBA00022771"/>
    </source>
</evidence>
<feature type="domain" description="TRAF-type" evidence="7">
    <location>
        <begin position="102"/>
        <end position="151"/>
    </location>
</feature>
<dbReference type="SMART" id="SM00228">
    <property type="entry name" value="PDZ"/>
    <property type="match status" value="4"/>
</dbReference>
<dbReference type="PROSITE" id="PS00518">
    <property type="entry name" value="ZF_RING_1"/>
    <property type="match status" value="1"/>
</dbReference>
<dbReference type="InterPro" id="IPR051342">
    <property type="entry name" value="PDZ_scaffold"/>
</dbReference>
<dbReference type="InterPro" id="IPR001293">
    <property type="entry name" value="Znf_TRAF"/>
</dbReference>
<keyword evidence="3 4" id="KW-0862">Zinc</keyword>
<evidence type="ECO:0000313" key="8">
    <source>
        <dbReference type="EMBL" id="RUS74148.1"/>
    </source>
</evidence>
<gene>
    <name evidence="8" type="ORF">EGW08_018087</name>
</gene>
<dbReference type="InterPro" id="IPR001478">
    <property type="entry name" value="PDZ"/>
</dbReference>
<dbReference type="STRING" id="188477.A0A433SXZ7"/>
<dbReference type="PROSITE" id="PS50145">
    <property type="entry name" value="ZF_TRAF"/>
    <property type="match status" value="1"/>
</dbReference>
<dbReference type="CDD" id="cd16637">
    <property type="entry name" value="mRING-HC-C3HC3D_LNX1-like"/>
    <property type="match status" value="1"/>
</dbReference>
<feature type="domain" description="PDZ" evidence="6">
    <location>
        <begin position="186"/>
        <end position="270"/>
    </location>
</feature>
<feature type="domain" description="PDZ" evidence="6">
    <location>
        <begin position="526"/>
        <end position="612"/>
    </location>
</feature>
<dbReference type="CDD" id="cd06680">
    <property type="entry name" value="PDZ4_LNX1_2-like"/>
    <property type="match status" value="1"/>
</dbReference>
<comment type="caution">
    <text evidence="8">The sequence shown here is derived from an EMBL/GenBank/DDBJ whole genome shotgun (WGS) entry which is preliminary data.</text>
</comment>
<dbReference type="SUPFAM" id="SSF57850">
    <property type="entry name" value="RING/U-box"/>
    <property type="match status" value="1"/>
</dbReference>
<feature type="domain" description="RING-type" evidence="5">
    <location>
        <begin position="40"/>
        <end position="78"/>
    </location>
</feature>
<evidence type="ECO:0000259" key="5">
    <source>
        <dbReference type="PROSITE" id="PS50089"/>
    </source>
</evidence>
<dbReference type="PROSITE" id="PS50089">
    <property type="entry name" value="ZF_RING_2"/>
    <property type="match status" value="1"/>
</dbReference>
<dbReference type="SMART" id="SM00184">
    <property type="entry name" value="RING"/>
    <property type="match status" value="1"/>
</dbReference>
<reference evidence="8 9" key="1">
    <citation type="submission" date="2019-01" db="EMBL/GenBank/DDBJ databases">
        <title>A draft genome assembly of the solar-powered sea slug Elysia chlorotica.</title>
        <authorList>
            <person name="Cai H."/>
            <person name="Li Q."/>
            <person name="Fang X."/>
            <person name="Li J."/>
            <person name="Curtis N.E."/>
            <person name="Altenburger A."/>
            <person name="Shibata T."/>
            <person name="Feng M."/>
            <person name="Maeda T."/>
            <person name="Schwartz J.A."/>
            <person name="Shigenobu S."/>
            <person name="Lundholm N."/>
            <person name="Nishiyama T."/>
            <person name="Yang H."/>
            <person name="Hasebe M."/>
            <person name="Li S."/>
            <person name="Pierce S.K."/>
            <person name="Wang J."/>
        </authorList>
    </citation>
    <scope>NUCLEOTIDE SEQUENCE [LARGE SCALE GENOMIC DNA]</scope>
    <source>
        <strain evidence="8">EC2010</strain>
        <tissue evidence="8">Whole organism of an adult</tissue>
    </source>
</reference>
<dbReference type="PANTHER" id="PTHR19964:SF84">
    <property type="entry name" value="LIGAND OF NUMB PROTEIN X 2-LIKE ISOFORM X1"/>
    <property type="match status" value="1"/>
</dbReference>